<proteinExistence type="predicted"/>
<organism evidence="1 2">
    <name type="scientific">Entamoeba invadens IP1</name>
    <dbReference type="NCBI Taxonomy" id="370355"/>
    <lineage>
        <taxon>Eukaryota</taxon>
        <taxon>Amoebozoa</taxon>
        <taxon>Evosea</taxon>
        <taxon>Archamoebae</taxon>
        <taxon>Mastigamoebida</taxon>
        <taxon>Entamoebidae</taxon>
        <taxon>Entamoeba</taxon>
    </lineage>
</organism>
<gene>
    <name evidence="1" type="ORF">EIN_153120</name>
</gene>
<dbReference type="OMA" id="PENNINW"/>
<dbReference type="RefSeq" id="XP_004258076.1">
    <property type="nucleotide sequence ID" value="XM_004258028.1"/>
</dbReference>
<dbReference type="Proteomes" id="UP000014680">
    <property type="component" value="Unassembled WGS sequence"/>
</dbReference>
<protein>
    <submittedName>
        <fullName evidence="1">Uncharacterized protein</fullName>
    </submittedName>
</protein>
<name>A0A0A1U8Q6_ENTIV</name>
<dbReference type="VEuPathDB" id="AmoebaDB:EIN_153120"/>
<dbReference type="KEGG" id="eiv:EIN_153120"/>
<evidence type="ECO:0000313" key="1">
    <source>
        <dbReference type="EMBL" id="ELP91305.1"/>
    </source>
</evidence>
<keyword evidence="2" id="KW-1185">Reference proteome</keyword>
<evidence type="ECO:0000313" key="2">
    <source>
        <dbReference type="Proteomes" id="UP000014680"/>
    </source>
</evidence>
<sequence length="202" mass="23963">MKTMEKILLKDGTNIQFLITHNPENNINWESYHIKDHHTPDFIRYIIRNGSRLLFENTYRPINNSKCVNFLTTQTSCDSPSDMQIIEFLNSKYNFYNLEIDKINTIRFGAIYANPDECNSSQWMTILDVSNSFIERMNNDKNYVVIDTKYKDKMSKGVHVSLRFGVSSATRYERTTQYTLIHLYFVLPFKHFRPLLDLFDLM</sequence>
<dbReference type="AlphaFoldDB" id="A0A0A1U8Q6"/>
<reference evidence="1 2" key="1">
    <citation type="submission" date="2012-10" db="EMBL/GenBank/DDBJ databases">
        <authorList>
            <person name="Zafar N."/>
            <person name="Inman J."/>
            <person name="Hall N."/>
            <person name="Lorenzi H."/>
            <person name="Caler E."/>
        </authorList>
    </citation>
    <scope>NUCLEOTIDE SEQUENCE [LARGE SCALE GENOMIC DNA]</scope>
    <source>
        <strain evidence="1 2">IP1</strain>
    </source>
</reference>
<accession>A0A0A1U8Q6</accession>
<dbReference type="GeneID" id="14890441"/>
<dbReference type="EMBL" id="KB206474">
    <property type="protein sequence ID" value="ELP91305.1"/>
    <property type="molecule type" value="Genomic_DNA"/>
</dbReference>
<dbReference type="OrthoDB" id="24831at2759"/>